<sequence>MNAASCYVVSRNNRLLYFALTLILGVALALWGLRLPGFDLGFLAAATVVFLVAALFIITRVIVRAVFTWKKKPGLPRPFEGAIVWIRLLYTFVLLVVLGFYGLPFKAALALSRPSLDSLARASAGGQKAKEPLWIGLFCFESVIAENGHLELTFQKSEFPWGKRGLYYSFSGAAVESRHYHDQENLGGGWYAWHYGGW</sequence>
<protein>
    <submittedName>
        <fullName evidence="2">Uncharacterized protein</fullName>
    </submittedName>
</protein>
<keyword evidence="1" id="KW-0472">Membrane</keyword>
<proteinExistence type="predicted"/>
<dbReference type="RefSeq" id="WP_264513349.1">
    <property type="nucleotide sequence ID" value="NZ_JAPDDR010000004.1"/>
</dbReference>
<keyword evidence="3" id="KW-1185">Reference proteome</keyword>
<dbReference type="EMBL" id="JAPDDR010000004">
    <property type="protein sequence ID" value="MCW1913847.1"/>
    <property type="molecule type" value="Genomic_DNA"/>
</dbReference>
<evidence type="ECO:0000313" key="3">
    <source>
        <dbReference type="Proteomes" id="UP001165653"/>
    </source>
</evidence>
<feature type="transmembrane region" description="Helical" evidence="1">
    <location>
        <begin position="40"/>
        <end position="62"/>
    </location>
</feature>
<feature type="transmembrane region" description="Helical" evidence="1">
    <location>
        <begin position="15"/>
        <end position="33"/>
    </location>
</feature>
<reference evidence="2" key="1">
    <citation type="submission" date="2022-10" db="EMBL/GenBank/DDBJ databases">
        <title>Luteolibacter sp. GHJ8, whole genome shotgun sequencing project.</title>
        <authorList>
            <person name="Zhao G."/>
            <person name="Shen L."/>
        </authorList>
    </citation>
    <scope>NUCLEOTIDE SEQUENCE</scope>
    <source>
        <strain evidence="2">GHJ8</strain>
    </source>
</reference>
<organism evidence="2 3">
    <name type="scientific">Luteolibacter rhizosphaerae</name>
    <dbReference type="NCBI Taxonomy" id="2989719"/>
    <lineage>
        <taxon>Bacteria</taxon>
        <taxon>Pseudomonadati</taxon>
        <taxon>Verrucomicrobiota</taxon>
        <taxon>Verrucomicrobiia</taxon>
        <taxon>Verrucomicrobiales</taxon>
        <taxon>Verrucomicrobiaceae</taxon>
        <taxon>Luteolibacter</taxon>
    </lineage>
</organism>
<keyword evidence="1" id="KW-1133">Transmembrane helix</keyword>
<name>A0ABT3G2G4_9BACT</name>
<keyword evidence="1" id="KW-0812">Transmembrane</keyword>
<feature type="transmembrane region" description="Helical" evidence="1">
    <location>
        <begin position="82"/>
        <end position="103"/>
    </location>
</feature>
<accession>A0ABT3G2G4</accession>
<comment type="caution">
    <text evidence="2">The sequence shown here is derived from an EMBL/GenBank/DDBJ whole genome shotgun (WGS) entry which is preliminary data.</text>
</comment>
<evidence type="ECO:0000256" key="1">
    <source>
        <dbReference type="SAM" id="Phobius"/>
    </source>
</evidence>
<dbReference type="Proteomes" id="UP001165653">
    <property type="component" value="Unassembled WGS sequence"/>
</dbReference>
<gene>
    <name evidence="2" type="ORF">OJ996_09695</name>
</gene>
<evidence type="ECO:0000313" key="2">
    <source>
        <dbReference type="EMBL" id="MCW1913847.1"/>
    </source>
</evidence>